<dbReference type="EMBL" id="CAJJDM010000014">
    <property type="protein sequence ID" value="CAD8051341.1"/>
    <property type="molecule type" value="Genomic_DNA"/>
</dbReference>
<protein>
    <submittedName>
        <fullName evidence="1">Uncharacterized protein</fullName>
    </submittedName>
</protein>
<keyword evidence="2" id="KW-1185">Reference proteome</keyword>
<accession>A0A8S1K9K6</accession>
<dbReference type="OMA" id="KIIWAQV"/>
<sequence>MSLIEKQIKTDTEEVIKQLKLLSENLNKIKRLFQGEIQGQNEETKFIAENKIFLEQKVRPKIDELQRDLDNYEKKVEEMKNKNIKQGDIKYYYEEFDIQMQRYYDFYKIIWAQVYYFVQRQRILLNKDSEKKQQLIQKLLQ</sequence>
<comment type="caution">
    <text evidence="1">The sequence shown here is derived from an EMBL/GenBank/DDBJ whole genome shotgun (WGS) entry which is preliminary data.</text>
</comment>
<reference evidence="1" key="1">
    <citation type="submission" date="2021-01" db="EMBL/GenBank/DDBJ databases">
        <authorList>
            <consortium name="Genoscope - CEA"/>
            <person name="William W."/>
        </authorList>
    </citation>
    <scope>NUCLEOTIDE SEQUENCE</scope>
</reference>
<proteinExistence type="predicted"/>
<name>A0A8S1K9K6_PARPR</name>
<evidence type="ECO:0000313" key="1">
    <source>
        <dbReference type="EMBL" id="CAD8051341.1"/>
    </source>
</evidence>
<dbReference type="AlphaFoldDB" id="A0A8S1K9K6"/>
<dbReference type="Proteomes" id="UP000688137">
    <property type="component" value="Unassembled WGS sequence"/>
</dbReference>
<evidence type="ECO:0000313" key="2">
    <source>
        <dbReference type="Proteomes" id="UP000688137"/>
    </source>
</evidence>
<gene>
    <name evidence="1" type="ORF">PPRIM_AZ9-3.1.T0180048</name>
</gene>
<organism evidence="1 2">
    <name type="scientific">Paramecium primaurelia</name>
    <dbReference type="NCBI Taxonomy" id="5886"/>
    <lineage>
        <taxon>Eukaryota</taxon>
        <taxon>Sar</taxon>
        <taxon>Alveolata</taxon>
        <taxon>Ciliophora</taxon>
        <taxon>Intramacronucleata</taxon>
        <taxon>Oligohymenophorea</taxon>
        <taxon>Peniculida</taxon>
        <taxon>Parameciidae</taxon>
        <taxon>Paramecium</taxon>
    </lineage>
</organism>